<dbReference type="AlphaFoldDB" id="A0A8C5PR85"/>
<evidence type="ECO:0000256" key="1">
    <source>
        <dbReference type="ARBA" id="ARBA00005431"/>
    </source>
</evidence>
<dbReference type="PANTHER" id="PTHR16165:SF31">
    <property type="entry name" value="NXPE FAMILY MEMBER 4"/>
    <property type="match status" value="1"/>
</dbReference>
<name>A0A8C5PR85_9ANUR</name>
<keyword evidence="4" id="KW-1185">Reference proteome</keyword>
<evidence type="ECO:0000259" key="2">
    <source>
        <dbReference type="Pfam" id="PF24536"/>
    </source>
</evidence>
<reference evidence="3" key="1">
    <citation type="submission" date="2025-08" db="UniProtKB">
        <authorList>
            <consortium name="Ensembl"/>
        </authorList>
    </citation>
    <scope>IDENTIFICATION</scope>
</reference>
<dbReference type="SUPFAM" id="SSF81296">
    <property type="entry name" value="E set domains"/>
    <property type="match status" value="1"/>
</dbReference>
<dbReference type="Pfam" id="PF06312">
    <property type="entry name" value="Neurexophilin"/>
    <property type="match status" value="1"/>
</dbReference>
<evidence type="ECO:0000313" key="3">
    <source>
        <dbReference type="Ensembl" id="ENSLLEP00000026702.1"/>
    </source>
</evidence>
<organism evidence="3 4">
    <name type="scientific">Leptobrachium leishanense</name>
    <name type="common">Leishan spiny toad</name>
    <dbReference type="NCBI Taxonomy" id="445787"/>
    <lineage>
        <taxon>Eukaryota</taxon>
        <taxon>Metazoa</taxon>
        <taxon>Chordata</taxon>
        <taxon>Craniata</taxon>
        <taxon>Vertebrata</taxon>
        <taxon>Euteleostomi</taxon>
        <taxon>Amphibia</taxon>
        <taxon>Batrachia</taxon>
        <taxon>Anura</taxon>
        <taxon>Pelobatoidea</taxon>
        <taxon>Megophryidae</taxon>
        <taxon>Leptobrachium</taxon>
    </lineage>
</organism>
<dbReference type="InterPro" id="IPR026845">
    <property type="entry name" value="NXPH/NXPE"/>
</dbReference>
<dbReference type="OrthoDB" id="2112051at2759"/>
<sequence>MKVQYVYGGIFCLLFLLSFFLHRVIKIPAIGHFKFNCDVLEKSDIQKETELQIEVNNEFNKINTKFPKLFFIHFNNTTSAQKSRATMINPKDSYCVGDTVTVQVDMFDYLGKRKTHGGDFLVARIFSPDMKAGASGQIKDFKNGIYHINFTLFWQGTIHFSIILIHPSEGVSALWQARNKGYNYVDYTGKFISQNNVSQMKCGFVLNTTEELCEYSDFKEEEYFYCLKPKNMACGSLVEMKSVFVDSHSYLSLLEKSLFSSTNIRNEIPKTFGRISAFSCNYTSKEAKKCTTGIEYQFPGGYSFQNRWTCLSCKIDRFRTMDAINECIKGKIMFLIGDSTMLQWMTYLSTTVKSLKAFNLYGTAWPMTRLYIDMERNIKIQYQKHANPFIMLEFYTFKEEVTIPHLIDQIAGNKDTVIIFTLGMHFRLFPVHHFIRRVINIRRAIERLLKRSPDTKVIIKMENSSEMNERVEMLSDYHGYIHYLIMNSIFKDINVGVVDAWDMTNAFGSKQIHPKHEIIANEIDLLLSYIC</sequence>
<dbReference type="InterPro" id="IPR057106">
    <property type="entry name" value="NXPE4_C"/>
</dbReference>
<accession>A0A8C5PR85</accession>
<reference evidence="3" key="2">
    <citation type="submission" date="2025-09" db="UniProtKB">
        <authorList>
            <consortium name="Ensembl"/>
        </authorList>
    </citation>
    <scope>IDENTIFICATION</scope>
</reference>
<comment type="similarity">
    <text evidence="1">Belongs to the NXPE family.</text>
</comment>
<dbReference type="Pfam" id="PF24536">
    <property type="entry name" value="NXPE4_C"/>
    <property type="match status" value="1"/>
</dbReference>
<evidence type="ECO:0000313" key="4">
    <source>
        <dbReference type="Proteomes" id="UP000694569"/>
    </source>
</evidence>
<dbReference type="Ensembl" id="ENSLLET00000027742.1">
    <property type="protein sequence ID" value="ENSLLEP00000026702.1"/>
    <property type="gene ID" value="ENSLLEG00000016957.1"/>
</dbReference>
<protein>
    <recommendedName>
        <fullName evidence="2">NXPE C-terminal domain-containing protein</fullName>
    </recommendedName>
</protein>
<feature type="domain" description="NXPE C-terminal" evidence="2">
    <location>
        <begin position="308"/>
        <end position="531"/>
    </location>
</feature>
<dbReference type="InterPro" id="IPR014756">
    <property type="entry name" value="Ig_E-set"/>
</dbReference>
<dbReference type="PANTHER" id="PTHR16165">
    <property type="entry name" value="NXPE FAMILY MEMBER"/>
    <property type="match status" value="1"/>
</dbReference>
<dbReference type="GeneTree" id="ENSGT00950000182866"/>
<dbReference type="Proteomes" id="UP000694569">
    <property type="component" value="Unplaced"/>
</dbReference>
<proteinExistence type="inferred from homology"/>